<dbReference type="FunFam" id="3.30.70.360:FF:000001">
    <property type="entry name" value="N-acetyldiaminopimelate deacetylase"/>
    <property type="match status" value="1"/>
</dbReference>
<feature type="binding site" evidence="2">
    <location>
        <position position="166"/>
    </location>
    <ligand>
        <name>Mn(2+)</name>
        <dbReference type="ChEBI" id="CHEBI:29035"/>
        <label>2</label>
    </ligand>
</feature>
<feature type="binding site" evidence="2">
    <location>
        <position position="364"/>
    </location>
    <ligand>
        <name>Mn(2+)</name>
        <dbReference type="ChEBI" id="CHEBI:29035"/>
        <label>2</label>
    </ligand>
</feature>
<dbReference type="Gene3D" id="3.40.630.10">
    <property type="entry name" value="Zn peptidases"/>
    <property type="match status" value="1"/>
</dbReference>
<feature type="binding site" evidence="2">
    <location>
        <position position="107"/>
    </location>
    <ligand>
        <name>Mn(2+)</name>
        <dbReference type="ChEBI" id="CHEBI:29035"/>
        <label>2</label>
    </ligand>
</feature>
<name>A0A0C5JCY7_9PROT</name>
<dbReference type="GO" id="GO:0019877">
    <property type="term" value="P:diaminopimelate biosynthetic process"/>
    <property type="evidence" value="ECO:0007669"/>
    <property type="project" value="UniProtKB-ARBA"/>
</dbReference>
<feature type="domain" description="Peptidase M20 dimerisation" evidence="3">
    <location>
        <begin position="189"/>
        <end position="284"/>
    </location>
</feature>
<dbReference type="HOGENOM" id="CLU_023257_0_1_4"/>
<dbReference type="KEGG" id="rbu:PG1C_11650"/>
<dbReference type="Proteomes" id="UP000061603">
    <property type="component" value="Chromosome"/>
</dbReference>
<dbReference type="STRING" id="1565605.PG1C_11650"/>
<dbReference type="Pfam" id="PF01546">
    <property type="entry name" value="Peptidase_M20"/>
    <property type="match status" value="1"/>
</dbReference>
<dbReference type="PATRIC" id="fig|1565605.3.peg.2478"/>
<dbReference type="InterPro" id="IPR017439">
    <property type="entry name" value="Amidohydrolase"/>
</dbReference>
<evidence type="ECO:0000256" key="2">
    <source>
        <dbReference type="PIRSR" id="PIRSR005962-1"/>
    </source>
</evidence>
<dbReference type="Gene3D" id="3.30.70.360">
    <property type="match status" value="1"/>
</dbReference>
<dbReference type="SUPFAM" id="SSF53187">
    <property type="entry name" value="Zn-dependent exopeptidases"/>
    <property type="match status" value="1"/>
</dbReference>
<evidence type="ECO:0000313" key="4">
    <source>
        <dbReference type="EMBL" id="AJP49634.1"/>
    </source>
</evidence>
<feature type="binding site" evidence="2">
    <location>
        <position position="140"/>
    </location>
    <ligand>
        <name>Mn(2+)</name>
        <dbReference type="ChEBI" id="CHEBI:29035"/>
        <label>2</label>
    </ligand>
</feature>
<reference evidence="4 5" key="1">
    <citation type="journal article" date="2015" name="Genome Announc.">
        <title>Complete Genome Sequence of a Novel Bacterium within the Family Rhodocyclaceae That Degrades Polycyclic Aromatic Hydrocarbons.</title>
        <authorList>
            <person name="Singleton D.R."/>
            <person name="Dickey A.N."/>
            <person name="Scholl E.H."/>
            <person name="Wright F.A."/>
            <person name="Aitken M.D."/>
        </authorList>
    </citation>
    <scope>NUCLEOTIDE SEQUENCE [LARGE SCALE GENOMIC DNA]</scope>
    <source>
        <strain evidence="5">PG1-Ca6</strain>
    </source>
</reference>
<protein>
    <submittedName>
        <fullName evidence="4">Peptidase M20</fullName>
    </submittedName>
</protein>
<dbReference type="NCBIfam" id="TIGR01891">
    <property type="entry name" value="amidohydrolases"/>
    <property type="match status" value="1"/>
</dbReference>
<dbReference type="PIRSF" id="PIRSF005962">
    <property type="entry name" value="Pept_M20D_amidohydro"/>
    <property type="match status" value="1"/>
</dbReference>
<keyword evidence="2" id="KW-0464">Manganese</keyword>
<keyword evidence="5" id="KW-1185">Reference proteome</keyword>
<dbReference type="PANTHER" id="PTHR11014:SF63">
    <property type="entry name" value="METALLOPEPTIDASE, PUTATIVE (AFU_ORTHOLOGUE AFUA_6G09600)-RELATED"/>
    <property type="match status" value="1"/>
</dbReference>
<dbReference type="InterPro" id="IPR036264">
    <property type="entry name" value="Bact_exopeptidase_dim_dom"/>
</dbReference>
<dbReference type="SUPFAM" id="SSF55031">
    <property type="entry name" value="Bacterial exopeptidase dimerisation domain"/>
    <property type="match status" value="1"/>
</dbReference>
<evidence type="ECO:0000256" key="1">
    <source>
        <dbReference type="ARBA" id="ARBA00022801"/>
    </source>
</evidence>
<accession>A0A0C5JCY7</accession>
<sequence>MLQDDVFSTLLPTLVPKITAFRRDIHAHPELAFDEHRTAEKVADYLASLGLEVHRGLARTGVVAKLSLGTSHRAIGLRADMDALPLREMNTFPHHSQFDGKMHACGHDGHTAMLLGAAAALSTLRNFDGTVYFIFQPAEEHEGGGRVMVEEGLFERFPMERVFGLHNWPGLPAGSFGVTEGPVMAGTDHFDITLTGHGGHAAMPHQTVDVVVAGSALVQALQSLVSRETDPLDAAVVSVTRFHAGHADNVLPETAQLGGTVRTLNPVVQDALEAAMRRVCEGIAATYRVSIDMHYERGYPPTINATDATAIAREAAQQVVGTQAVQTQLRPSMGAEDFAYIALAVPACYVWLGNGPTAGGCMLHSPHYDFNDEIIATGIRYWVRLAQVALTSFI</sequence>
<dbReference type="EMBL" id="CP010554">
    <property type="protein sequence ID" value="AJP49634.1"/>
    <property type="molecule type" value="Genomic_DNA"/>
</dbReference>
<organism evidence="4 5">
    <name type="scientific">Rugosibacter aromaticivorans</name>
    <dbReference type="NCBI Taxonomy" id="1565605"/>
    <lineage>
        <taxon>Bacteria</taxon>
        <taxon>Pseudomonadati</taxon>
        <taxon>Pseudomonadota</taxon>
        <taxon>Betaproteobacteria</taxon>
        <taxon>Nitrosomonadales</taxon>
        <taxon>Sterolibacteriaceae</taxon>
        <taxon>Rugosibacter</taxon>
    </lineage>
</organism>
<dbReference type="InterPro" id="IPR011650">
    <property type="entry name" value="Peptidase_M20_dimer"/>
</dbReference>
<comment type="cofactor">
    <cofactor evidence="2">
        <name>Mn(2+)</name>
        <dbReference type="ChEBI" id="CHEBI:29035"/>
    </cofactor>
    <text evidence="2">The Mn(2+) ion enhances activity.</text>
</comment>
<dbReference type="Pfam" id="PF07687">
    <property type="entry name" value="M20_dimer"/>
    <property type="match status" value="1"/>
</dbReference>
<dbReference type="AlphaFoldDB" id="A0A0C5JCY7"/>
<gene>
    <name evidence="4" type="ORF">PG1C_11650</name>
</gene>
<dbReference type="GO" id="GO:0050118">
    <property type="term" value="F:N-acetyldiaminopimelate deacetylase activity"/>
    <property type="evidence" value="ECO:0007669"/>
    <property type="project" value="UniProtKB-ARBA"/>
</dbReference>
<dbReference type="InterPro" id="IPR002933">
    <property type="entry name" value="Peptidase_M20"/>
</dbReference>
<feature type="binding site" evidence="2">
    <location>
        <position position="105"/>
    </location>
    <ligand>
        <name>Mn(2+)</name>
        <dbReference type="ChEBI" id="CHEBI:29035"/>
        <label>2</label>
    </ligand>
</feature>
<evidence type="ECO:0000313" key="5">
    <source>
        <dbReference type="Proteomes" id="UP000061603"/>
    </source>
</evidence>
<dbReference type="PANTHER" id="PTHR11014">
    <property type="entry name" value="PEPTIDASE M20 FAMILY MEMBER"/>
    <property type="match status" value="1"/>
</dbReference>
<dbReference type="GO" id="GO:0046872">
    <property type="term" value="F:metal ion binding"/>
    <property type="evidence" value="ECO:0007669"/>
    <property type="project" value="UniProtKB-KW"/>
</dbReference>
<keyword evidence="1" id="KW-0378">Hydrolase</keyword>
<keyword evidence="2" id="KW-0479">Metal-binding</keyword>
<evidence type="ECO:0000259" key="3">
    <source>
        <dbReference type="Pfam" id="PF07687"/>
    </source>
</evidence>
<proteinExistence type="predicted"/>
<dbReference type="CDD" id="cd05666">
    <property type="entry name" value="M20_Acy1-like"/>
    <property type="match status" value="1"/>
</dbReference>